<proteinExistence type="predicted"/>
<organism evidence="1 2">
    <name type="scientific">Trichonephila inaurata madagascariensis</name>
    <dbReference type="NCBI Taxonomy" id="2747483"/>
    <lineage>
        <taxon>Eukaryota</taxon>
        <taxon>Metazoa</taxon>
        <taxon>Ecdysozoa</taxon>
        <taxon>Arthropoda</taxon>
        <taxon>Chelicerata</taxon>
        <taxon>Arachnida</taxon>
        <taxon>Araneae</taxon>
        <taxon>Araneomorphae</taxon>
        <taxon>Entelegynae</taxon>
        <taxon>Araneoidea</taxon>
        <taxon>Nephilidae</taxon>
        <taxon>Trichonephila</taxon>
        <taxon>Trichonephila inaurata</taxon>
    </lineage>
</organism>
<evidence type="ECO:0008006" key="3">
    <source>
        <dbReference type="Google" id="ProtNLM"/>
    </source>
</evidence>
<gene>
    <name evidence="1" type="ORF">TNIN_418071</name>
</gene>
<evidence type="ECO:0000313" key="1">
    <source>
        <dbReference type="EMBL" id="GFY67198.1"/>
    </source>
</evidence>
<accession>A0A8X6YAT3</accession>
<dbReference type="EMBL" id="BMAV01016449">
    <property type="protein sequence ID" value="GFY67198.1"/>
    <property type="molecule type" value="Genomic_DNA"/>
</dbReference>
<dbReference type="AlphaFoldDB" id="A0A8X6YAT3"/>
<evidence type="ECO:0000313" key="2">
    <source>
        <dbReference type="Proteomes" id="UP000886998"/>
    </source>
</evidence>
<protein>
    <recommendedName>
        <fullName evidence="3">6-phosphogluconate dehydrogenase NADP-binding domain-containing protein</fullName>
    </recommendedName>
</protein>
<keyword evidence="2" id="KW-1185">Reference proteome</keyword>
<dbReference type="Proteomes" id="UP000886998">
    <property type="component" value="Unassembled WGS sequence"/>
</dbReference>
<sequence>MLNKATKEKSSSYVEAINKIIEESDSVVELRPRLKKIWEPSRRSANCSTLISSIPSLQVSVSKPIDVQSIDVSPDVKELYLKRKIGFIGLGMMGQKVVKKLLNVQAIMFLYGIKHQRMSKNLLMQELVISHHLLIFF</sequence>
<reference evidence="1" key="1">
    <citation type="submission" date="2020-08" db="EMBL/GenBank/DDBJ databases">
        <title>Multicomponent nature underlies the extraordinary mechanical properties of spider dragline silk.</title>
        <authorList>
            <person name="Kono N."/>
            <person name="Nakamura H."/>
            <person name="Mori M."/>
            <person name="Yoshida Y."/>
            <person name="Ohtoshi R."/>
            <person name="Malay A.D."/>
            <person name="Moran D.A.P."/>
            <person name="Tomita M."/>
            <person name="Numata K."/>
            <person name="Arakawa K."/>
        </authorList>
    </citation>
    <scope>NUCLEOTIDE SEQUENCE</scope>
</reference>
<name>A0A8X6YAT3_9ARAC</name>
<comment type="caution">
    <text evidence="1">The sequence shown here is derived from an EMBL/GenBank/DDBJ whole genome shotgun (WGS) entry which is preliminary data.</text>
</comment>